<dbReference type="EMBL" id="SPQB01000011">
    <property type="protein sequence ID" value="TFU33237.1"/>
    <property type="molecule type" value="Genomic_DNA"/>
</dbReference>
<feature type="compositionally biased region" description="Polar residues" evidence="3">
    <location>
        <begin position="254"/>
        <end position="267"/>
    </location>
</feature>
<dbReference type="GO" id="GO:0042597">
    <property type="term" value="C:periplasmic space"/>
    <property type="evidence" value="ECO:0007669"/>
    <property type="project" value="InterPro"/>
</dbReference>
<dbReference type="GO" id="GO:0046688">
    <property type="term" value="P:response to copper ion"/>
    <property type="evidence" value="ECO:0007669"/>
    <property type="project" value="InterPro"/>
</dbReference>
<dbReference type="OrthoDB" id="5242236at2"/>
<evidence type="ECO:0000256" key="1">
    <source>
        <dbReference type="ARBA" id="ARBA00022729"/>
    </source>
</evidence>
<keyword evidence="4" id="KW-0812">Transmembrane</keyword>
<gene>
    <name evidence="6" type="ORF">E4U02_06470</name>
</gene>
<evidence type="ECO:0000256" key="3">
    <source>
        <dbReference type="SAM" id="MobiDB-lite"/>
    </source>
</evidence>
<dbReference type="Proteomes" id="UP000298358">
    <property type="component" value="Unassembled WGS sequence"/>
</dbReference>
<keyword evidence="1" id="KW-0732">Signal</keyword>
<dbReference type="InterPro" id="IPR014756">
    <property type="entry name" value="Ig_E-set"/>
</dbReference>
<dbReference type="AlphaFoldDB" id="A0A4Y9FY66"/>
<dbReference type="GO" id="GO:0005507">
    <property type="term" value="F:copper ion binding"/>
    <property type="evidence" value="ECO:0007669"/>
    <property type="project" value="InterPro"/>
</dbReference>
<keyword evidence="2" id="KW-0186">Copper</keyword>
<accession>A0A4Y9FY66</accession>
<dbReference type="SUPFAM" id="SSF81296">
    <property type="entry name" value="E set domains"/>
    <property type="match status" value="1"/>
</dbReference>
<evidence type="ECO:0000259" key="5">
    <source>
        <dbReference type="Pfam" id="PF04234"/>
    </source>
</evidence>
<evidence type="ECO:0000256" key="4">
    <source>
        <dbReference type="SAM" id="Phobius"/>
    </source>
</evidence>
<protein>
    <submittedName>
        <fullName evidence="6">Copper resistance protein CopC</fullName>
    </submittedName>
</protein>
<comment type="caution">
    <text evidence="6">The sequence shown here is derived from an EMBL/GenBank/DDBJ whole genome shotgun (WGS) entry which is preliminary data.</text>
</comment>
<dbReference type="Gene3D" id="2.60.40.1220">
    <property type="match status" value="1"/>
</dbReference>
<organism evidence="6 7">
    <name type="scientific">Microbacterium paludicola</name>
    <dbReference type="NCBI Taxonomy" id="300019"/>
    <lineage>
        <taxon>Bacteria</taxon>
        <taxon>Bacillati</taxon>
        <taxon>Actinomycetota</taxon>
        <taxon>Actinomycetes</taxon>
        <taxon>Micrococcales</taxon>
        <taxon>Microbacteriaceae</taxon>
        <taxon>Microbacterium</taxon>
    </lineage>
</organism>
<name>A0A4Y9FY66_9MICO</name>
<keyword evidence="4" id="KW-1133">Transmembrane helix</keyword>
<evidence type="ECO:0000313" key="6">
    <source>
        <dbReference type="EMBL" id="TFU33237.1"/>
    </source>
</evidence>
<feature type="region of interest" description="Disordered" evidence="3">
    <location>
        <begin position="29"/>
        <end position="70"/>
    </location>
</feature>
<reference evidence="6 7" key="1">
    <citation type="submission" date="2019-03" db="EMBL/GenBank/DDBJ databases">
        <title>Diversity of the mouse oral microbiome.</title>
        <authorList>
            <person name="Joseph S."/>
            <person name="Aduse-Opoku J."/>
            <person name="Curtis M."/>
            <person name="Wade W."/>
            <person name="Hashim A."/>
        </authorList>
    </citation>
    <scope>NUCLEOTIDE SEQUENCE [LARGE SCALE GENOMIC DNA]</scope>
    <source>
        <strain evidence="6 7">P1012</strain>
    </source>
</reference>
<proteinExistence type="predicted"/>
<evidence type="ECO:0000313" key="7">
    <source>
        <dbReference type="Proteomes" id="UP000298358"/>
    </source>
</evidence>
<feature type="compositionally biased region" description="Basic residues" evidence="3">
    <location>
        <begin position="53"/>
        <end position="70"/>
    </location>
</feature>
<feature type="region of interest" description="Disordered" evidence="3">
    <location>
        <begin position="228"/>
        <end position="282"/>
    </location>
</feature>
<dbReference type="Pfam" id="PF04234">
    <property type="entry name" value="CopC"/>
    <property type="match status" value="1"/>
</dbReference>
<feature type="domain" description="CopC" evidence="5">
    <location>
        <begin position="126"/>
        <end position="218"/>
    </location>
</feature>
<feature type="transmembrane region" description="Helical" evidence="4">
    <location>
        <begin position="282"/>
        <end position="304"/>
    </location>
</feature>
<keyword evidence="7" id="KW-1185">Reference proteome</keyword>
<keyword evidence="4" id="KW-0472">Membrane</keyword>
<dbReference type="InterPro" id="IPR014755">
    <property type="entry name" value="Cu-Rt/internalin_Ig-like"/>
</dbReference>
<evidence type="ECO:0000256" key="2">
    <source>
        <dbReference type="ARBA" id="ARBA00023008"/>
    </source>
</evidence>
<sequence>MNARRAGLEPPAPITLPTLRILRPPALATIPDGGDSVEGDGSPMGSLTDRGPAQRRTHSDRRSCHPHTPCHRRASIRLGRRRGISFALVIERTLMTVHRHTRLGALTGLIVAATLALLPAQAASAHDNLLEASPAPGATVAALDTVTLTFSAELIDFGRASYAQVQGPDGLYYETSCSTIDLNVLTTPVALGEAGTYTIDWNAVSSDGHPISESYEFTYAPAEGVEPALGWDEPACRNDDTRMQPGAAPEPTEQPESTANASAPQPSTTETTETENDSGGPVAAAVIGAGALVAAAFVGGLFALRARSRRR</sequence>
<dbReference type="InterPro" id="IPR007348">
    <property type="entry name" value="CopC_dom"/>
</dbReference>